<dbReference type="EMBL" id="BOMN01000086">
    <property type="protein sequence ID" value="GIE22769.1"/>
    <property type="molecule type" value="Genomic_DNA"/>
</dbReference>
<evidence type="ECO:0000313" key="2">
    <source>
        <dbReference type="EMBL" id="GIE22769.1"/>
    </source>
</evidence>
<organism evidence="2 3">
    <name type="scientific">Winogradskya humida</name>
    <dbReference type="NCBI Taxonomy" id="113566"/>
    <lineage>
        <taxon>Bacteria</taxon>
        <taxon>Bacillati</taxon>
        <taxon>Actinomycetota</taxon>
        <taxon>Actinomycetes</taxon>
        <taxon>Micromonosporales</taxon>
        <taxon>Micromonosporaceae</taxon>
        <taxon>Winogradskya</taxon>
    </lineage>
</organism>
<gene>
    <name evidence="2" type="ORF">Ahu01nite_058710</name>
</gene>
<evidence type="ECO:0000313" key="3">
    <source>
        <dbReference type="Proteomes" id="UP000603200"/>
    </source>
</evidence>
<name>A0ABQ3ZW22_9ACTN</name>
<dbReference type="Proteomes" id="UP000603200">
    <property type="component" value="Unassembled WGS sequence"/>
</dbReference>
<sequence length="70" mass="7479">MAAEGGLTLQDFDVGEAPGATGKGAADMGARGRNGRVARRVSGRRTFGGLRRHSSWIPCRMIKDDTEFVT</sequence>
<protein>
    <submittedName>
        <fullName evidence="2">Uncharacterized protein</fullName>
    </submittedName>
</protein>
<accession>A0ABQ3ZW22</accession>
<reference evidence="2 3" key="1">
    <citation type="submission" date="2021-01" db="EMBL/GenBank/DDBJ databases">
        <title>Whole genome shotgun sequence of Actinoplanes humidus NBRC 14915.</title>
        <authorList>
            <person name="Komaki H."/>
            <person name="Tamura T."/>
        </authorList>
    </citation>
    <scope>NUCLEOTIDE SEQUENCE [LARGE SCALE GENOMIC DNA]</scope>
    <source>
        <strain evidence="2 3">NBRC 14915</strain>
    </source>
</reference>
<evidence type="ECO:0000256" key="1">
    <source>
        <dbReference type="SAM" id="MobiDB-lite"/>
    </source>
</evidence>
<proteinExistence type="predicted"/>
<keyword evidence="3" id="KW-1185">Reference proteome</keyword>
<feature type="region of interest" description="Disordered" evidence="1">
    <location>
        <begin position="1"/>
        <end position="41"/>
    </location>
</feature>
<comment type="caution">
    <text evidence="2">The sequence shown here is derived from an EMBL/GenBank/DDBJ whole genome shotgun (WGS) entry which is preliminary data.</text>
</comment>